<feature type="transmembrane region" description="Helical" evidence="11">
    <location>
        <begin position="152"/>
        <end position="174"/>
    </location>
</feature>
<evidence type="ECO:0000256" key="3">
    <source>
        <dbReference type="ARBA" id="ARBA00022692"/>
    </source>
</evidence>
<dbReference type="EMBL" id="CACRXK020009849">
    <property type="protein sequence ID" value="CAB4018088.1"/>
    <property type="molecule type" value="Genomic_DNA"/>
</dbReference>
<feature type="transmembrane region" description="Helical" evidence="11">
    <location>
        <begin position="194"/>
        <end position="222"/>
    </location>
</feature>
<dbReference type="PROSITE" id="PS50262">
    <property type="entry name" value="G_PROTEIN_RECEP_F1_2"/>
    <property type="match status" value="1"/>
</dbReference>
<feature type="transmembrane region" description="Helical" evidence="11">
    <location>
        <begin position="72"/>
        <end position="91"/>
    </location>
</feature>
<evidence type="ECO:0000256" key="2">
    <source>
        <dbReference type="ARBA" id="ARBA00022475"/>
    </source>
</evidence>
<dbReference type="GO" id="GO:0030594">
    <property type="term" value="F:neurotransmitter receptor activity"/>
    <property type="evidence" value="ECO:0007669"/>
    <property type="project" value="TreeGrafter"/>
</dbReference>
<dbReference type="GO" id="GO:0005886">
    <property type="term" value="C:plasma membrane"/>
    <property type="evidence" value="ECO:0007669"/>
    <property type="project" value="UniProtKB-SubCell"/>
</dbReference>
<keyword evidence="4 11" id="KW-1133">Transmembrane helix</keyword>
<comment type="caution">
    <text evidence="12">The sequence shown here is derived from an EMBL/GenBank/DDBJ whole genome shotgun (WGS) entry which is preliminary data.</text>
</comment>
<evidence type="ECO:0000256" key="11">
    <source>
        <dbReference type="SAM" id="Phobius"/>
    </source>
</evidence>
<dbReference type="GO" id="GO:0004993">
    <property type="term" value="F:G protein-coupled serotonin receptor activity"/>
    <property type="evidence" value="ECO:0007669"/>
    <property type="project" value="TreeGrafter"/>
</dbReference>
<comment type="subcellular location">
    <subcellularLocation>
        <location evidence="1">Cell membrane</location>
        <topology evidence="1">Multi-pass membrane protein</topology>
    </subcellularLocation>
</comment>
<keyword evidence="13" id="KW-1185">Reference proteome</keyword>
<evidence type="ECO:0000256" key="7">
    <source>
        <dbReference type="ARBA" id="ARBA00023170"/>
    </source>
</evidence>
<dbReference type="GO" id="GO:0045202">
    <property type="term" value="C:synapse"/>
    <property type="evidence" value="ECO:0007669"/>
    <property type="project" value="GOC"/>
</dbReference>
<dbReference type="AlphaFoldDB" id="A0A7D9IWM5"/>
<dbReference type="SMART" id="SM01381">
    <property type="entry name" value="7TM_GPCR_Srsx"/>
    <property type="match status" value="1"/>
</dbReference>
<evidence type="ECO:0000256" key="6">
    <source>
        <dbReference type="ARBA" id="ARBA00023136"/>
    </source>
</evidence>
<dbReference type="InterPro" id="IPR000276">
    <property type="entry name" value="GPCR_Rhodpsn"/>
</dbReference>
<keyword evidence="6 11" id="KW-0472">Membrane</keyword>
<evidence type="ECO:0000256" key="5">
    <source>
        <dbReference type="ARBA" id="ARBA00023040"/>
    </source>
</evidence>
<dbReference type="GO" id="GO:0007268">
    <property type="term" value="P:chemical synaptic transmission"/>
    <property type="evidence" value="ECO:0007669"/>
    <property type="project" value="TreeGrafter"/>
</dbReference>
<dbReference type="PANTHER" id="PTHR24247">
    <property type="entry name" value="5-HYDROXYTRYPTAMINE RECEPTOR"/>
    <property type="match status" value="1"/>
</dbReference>
<sequence length="378" mass="42825">SKGTLSGMEKNITAIPNASLTQNLPKVQFSKNSLWSATIVILILMIIAIVLGNVLVLVTTWLDKRLHRPNKYFVACLAVADLLVGIFSVPIRLHLLLNPTILASIQLCRFWTWIDICCEVASIVTLTVISIDRYFKISHPFQYRSRMDTRKSQLVICIIWLISGVHATLGMFSYDDSVSVIALVGKGCINDNKIYITVTASVFFFLPLLVILAMYALVFHVAHTQEKRNRKGKLGRRVSSRRKKAVNKELYQELKTARMLLLVVGAFTVCWAPLFVLFFIGTYRPEYLSTSQYINQILGTIFVMILPSFNSLCNPVIYACFDREYNNAFKQLFQKVFSSQSSSRKKLSRSSSITQSSNLKTRTTMETPLNNSTPEEHL</sequence>
<dbReference type="InterPro" id="IPR017452">
    <property type="entry name" value="GPCR_Rhodpsn_7TM"/>
</dbReference>
<organism evidence="12 13">
    <name type="scientific">Paramuricea clavata</name>
    <name type="common">Red gorgonian</name>
    <name type="synonym">Violescent sea-whip</name>
    <dbReference type="NCBI Taxonomy" id="317549"/>
    <lineage>
        <taxon>Eukaryota</taxon>
        <taxon>Metazoa</taxon>
        <taxon>Cnidaria</taxon>
        <taxon>Anthozoa</taxon>
        <taxon>Octocorallia</taxon>
        <taxon>Malacalcyonacea</taxon>
        <taxon>Plexauridae</taxon>
        <taxon>Paramuricea</taxon>
    </lineage>
</organism>
<protein>
    <submittedName>
        <fullName evidence="12">5-hydroxytryptamine receptor 1-like</fullName>
    </submittedName>
</protein>
<gene>
    <name evidence="12" type="ORF">PACLA_8A079925</name>
</gene>
<feature type="compositionally biased region" description="Polar residues" evidence="10">
    <location>
        <begin position="353"/>
        <end position="378"/>
    </location>
</feature>
<evidence type="ECO:0000256" key="4">
    <source>
        <dbReference type="ARBA" id="ARBA00022989"/>
    </source>
</evidence>
<feature type="transmembrane region" description="Helical" evidence="11">
    <location>
        <begin position="259"/>
        <end position="281"/>
    </location>
</feature>
<dbReference type="Proteomes" id="UP001152795">
    <property type="component" value="Unassembled WGS sequence"/>
</dbReference>
<accession>A0A7D9IWM5</accession>
<dbReference type="Pfam" id="PF00001">
    <property type="entry name" value="7tm_1"/>
    <property type="match status" value="1"/>
</dbReference>
<feature type="region of interest" description="Disordered" evidence="10">
    <location>
        <begin position="347"/>
        <end position="378"/>
    </location>
</feature>
<dbReference type="PRINTS" id="PR00237">
    <property type="entry name" value="GPCRRHODOPSN"/>
</dbReference>
<keyword evidence="8 9" id="KW-0807">Transducer</keyword>
<dbReference type="GO" id="GO:0007187">
    <property type="term" value="P:G protein-coupled receptor signaling pathway, coupled to cyclic nucleotide second messenger"/>
    <property type="evidence" value="ECO:0007669"/>
    <property type="project" value="TreeGrafter"/>
</dbReference>
<evidence type="ECO:0000256" key="10">
    <source>
        <dbReference type="SAM" id="MobiDB-lite"/>
    </source>
</evidence>
<feature type="transmembrane region" description="Helical" evidence="11">
    <location>
        <begin position="34"/>
        <end position="60"/>
    </location>
</feature>
<evidence type="ECO:0000256" key="1">
    <source>
        <dbReference type="ARBA" id="ARBA00004651"/>
    </source>
</evidence>
<keyword evidence="2" id="KW-1003">Cell membrane</keyword>
<dbReference type="Gene3D" id="1.20.1070.10">
    <property type="entry name" value="Rhodopsin 7-helix transmembrane proteins"/>
    <property type="match status" value="1"/>
</dbReference>
<dbReference type="OrthoDB" id="5859976at2759"/>
<reference evidence="12" key="1">
    <citation type="submission" date="2020-04" db="EMBL/GenBank/DDBJ databases">
        <authorList>
            <person name="Alioto T."/>
            <person name="Alioto T."/>
            <person name="Gomez Garrido J."/>
        </authorList>
    </citation>
    <scope>NUCLEOTIDE SEQUENCE</scope>
    <source>
        <strain evidence="12">A484AB</strain>
    </source>
</reference>
<name>A0A7D9IWM5_PARCT</name>
<keyword evidence="3 9" id="KW-0812">Transmembrane</keyword>
<keyword evidence="5 9" id="KW-0297">G-protein coupled receptor</keyword>
<evidence type="ECO:0000256" key="9">
    <source>
        <dbReference type="RuleBase" id="RU000688"/>
    </source>
</evidence>
<keyword evidence="7 9" id="KW-0675">Receptor</keyword>
<dbReference type="GO" id="GO:0030425">
    <property type="term" value="C:dendrite"/>
    <property type="evidence" value="ECO:0007669"/>
    <property type="project" value="TreeGrafter"/>
</dbReference>
<dbReference type="CDD" id="cd14967">
    <property type="entry name" value="7tmA_amine_R-like"/>
    <property type="match status" value="1"/>
</dbReference>
<feature type="transmembrane region" description="Helical" evidence="11">
    <location>
        <begin position="111"/>
        <end position="131"/>
    </location>
</feature>
<dbReference type="SUPFAM" id="SSF81321">
    <property type="entry name" value="Family A G protein-coupled receptor-like"/>
    <property type="match status" value="1"/>
</dbReference>
<proteinExistence type="inferred from homology"/>
<evidence type="ECO:0000313" key="12">
    <source>
        <dbReference type="EMBL" id="CAB4018088.1"/>
    </source>
</evidence>
<evidence type="ECO:0000313" key="13">
    <source>
        <dbReference type="Proteomes" id="UP001152795"/>
    </source>
</evidence>
<feature type="non-terminal residue" evidence="12">
    <location>
        <position position="1"/>
    </location>
</feature>
<feature type="transmembrane region" description="Helical" evidence="11">
    <location>
        <begin position="293"/>
        <end position="321"/>
    </location>
</feature>
<dbReference type="PROSITE" id="PS00237">
    <property type="entry name" value="G_PROTEIN_RECEP_F1_1"/>
    <property type="match status" value="1"/>
</dbReference>
<dbReference type="PANTHER" id="PTHR24247:SF202">
    <property type="entry name" value="5-HYDROXYTRYPTAMINE RECEPTOR 1"/>
    <property type="match status" value="1"/>
</dbReference>
<comment type="similarity">
    <text evidence="9">Belongs to the G-protein coupled receptor 1 family.</text>
</comment>
<evidence type="ECO:0000256" key="8">
    <source>
        <dbReference type="ARBA" id="ARBA00023224"/>
    </source>
</evidence>